<feature type="region of interest" description="Disordered" evidence="1">
    <location>
        <begin position="121"/>
        <end position="145"/>
    </location>
</feature>
<feature type="compositionally biased region" description="Low complexity" evidence="1">
    <location>
        <begin position="27"/>
        <end position="38"/>
    </location>
</feature>
<feature type="region of interest" description="Disordered" evidence="1">
    <location>
        <begin position="471"/>
        <end position="490"/>
    </location>
</feature>
<evidence type="ECO:0000313" key="2">
    <source>
        <dbReference type="EMBL" id="KAG8505655.1"/>
    </source>
</evidence>
<sequence>MESMLLLAYRGGIMRTPVPMRAAKINQQQREQQQQQQWEEQDTSSKAAERGGHAQVGAPELGHRHKWAASRGRQDRQNQPTGLTSSESTNKQHSHSSGVLMTPPIYPRVQHRCAHLRMPTLGRSQHHRCPSSVKASHDAPTMKPRNRTLSAACDAIPHENKVLLVKKEQGERVQVGTPELDTGLNGRCHKDARTDRTNQQREYQPSLPPFGSLSSTKPTGKNKCKIGAKKKVADPFSKKDWYDVKAPAMSIEFADLQNEDVSLRKFQLITEHVQGKKCLLTFLACILPPTDSLNMEEDDGNHHLRTEEFMYRPPGQQFREASSNQALSNSNDHYGPAEAVFQCHSIEGSCWRLPSFFRMLEPSFPLPLQELFFLSCFFGPLLPLGCCFSIFSSRVKLWPYLPVTKLSVPSPGTAPCVFLLPAVFNLPQAHSSLLSPRMSHPRPLAHAALYASLFSSVVYPLTLSVTSLHHVPRTSPHPAPDPGTQRPEAATSAVQQQVVTEVAGISHHGVCTLPGSHTEAHGCGTRCPRLGGGSKHMSSECLCPRISVCIYYRKFTASPTKLPLTTLLSLGTDGAACLPFSSGDRCLALEFARVSLAINITQEPHLGGQVTPWWPRQHVPQLLKRQSCLTERCMGCSSAHSQAMPVSPMPTHACPVINLSFPLAQETQIMRQIQLLQETADNYVLRTEEEFGAWFWDMKIRAVYWQVLGAQGCWEGPMHEAPNRPTSVPLPCRHILSYEPDSAFASASLKRLTAINLGVHERPGEQGVHPGGQCLRFKCNFSRQSLSFGAPDAVMNILETRGCLLAASLSSLEAETIFSTGLFSSSAGALPQGCRSSGTFLPLGCCFSTLFYICSYLCPMNPSESIANTHSKLSASDGTLTAHKPKRTGQQCPRWYQEAPGLAAWVSILYTGLQGLRYPKEPGSVL</sequence>
<keyword evidence="3" id="KW-1185">Reference proteome</keyword>
<organism evidence="2 3">
    <name type="scientific">Galemys pyrenaicus</name>
    <name type="common">Iberian desman</name>
    <name type="synonym">Pyrenean desman</name>
    <dbReference type="NCBI Taxonomy" id="202257"/>
    <lineage>
        <taxon>Eukaryota</taxon>
        <taxon>Metazoa</taxon>
        <taxon>Chordata</taxon>
        <taxon>Craniata</taxon>
        <taxon>Vertebrata</taxon>
        <taxon>Euteleostomi</taxon>
        <taxon>Mammalia</taxon>
        <taxon>Eutheria</taxon>
        <taxon>Laurasiatheria</taxon>
        <taxon>Eulipotyphla</taxon>
        <taxon>Talpidae</taxon>
        <taxon>Galemys</taxon>
    </lineage>
</organism>
<feature type="compositionally biased region" description="Basic and acidic residues" evidence="1">
    <location>
        <begin position="188"/>
        <end position="199"/>
    </location>
</feature>
<feature type="non-terminal residue" evidence="2">
    <location>
        <position position="926"/>
    </location>
</feature>
<gene>
    <name evidence="2" type="ORF">J0S82_003427</name>
</gene>
<comment type="caution">
    <text evidence="2">The sequence shown here is derived from an EMBL/GenBank/DDBJ whole genome shotgun (WGS) entry which is preliminary data.</text>
</comment>
<feature type="compositionally biased region" description="Polar residues" evidence="1">
    <location>
        <begin position="77"/>
        <end position="99"/>
    </location>
</feature>
<proteinExistence type="predicted"/>
<evidence type="ECO:0000313" key="3">
    <source>
        <dbReference type="Proteomes" id="UP000700334"/>
    </source>
</evidence>
<dbReference type="AlphaFoldDB" id="A0A8J6DFF2"/>
<name>A0A8J6DFF2_GALPY</name>
<evidence type="ECO:0000256" key="1">
    <source>
        <dbReference type="SAM" id="MobiDB-lite"/>
    </source>
</evidence>
<feature type="region of interest" description="Disordered" evidence="1">
    <location>
        <begin position="24"/>
        <end position="104"/>
    </location>
</feature>
<dbReference type="EMBL" id="JAGFMF010012246">
    <property type="protein sequence ID" value="KAG8505655.1"/>
    <property type="molecule type" value="Genomic_DNA"/>
</dbReference>
<accession>A0A8J6DFF2</accession>
<protein>
    <submittedName>
        <fullName evidence="2">Uncharacterized protein</fullName>
    </submittedName>
</protein>
<dbReference type="Proteomes" id="UP000700334">
    <property type="component" value="Unassembled WGS sequence"/>
</dbReference>
<reference evidence="2" key="1">
    <citation type="journal article" date="2021" name="Evol. Appl.">
        <title>The genome of the Pyrenean desman and the effects of bottlenecks and inbreeding on the genomic landscape of an endangered species.</title>
        <authorList>
            <person name="Escoda L."/>
            <person name="Castresana J."/>
        </authorList>
    </citation>
    <scope>NUCLEOTIDE SEQUENCE</scope>
    <source>
        <strain evidence="2">IBE-C5619</strain>
    </source>
</reference>
<feature type="region of interest" description="Disordered" evidence="1">
    <location>
        <begin position="177"/>
        <end position="224"/>
    </location>
</feature>